<evidence type="ECO:0000259" key="13">
    <source>
        <dbReference type="PROSITE" id="PS00794"/>
    </source>
</evidence>
<dbReference type="InterPro" id="IPR000550">
    <property type="entry name" value="Hppk"/>
</dbReference>
<feature type="domain" description="7,8-dihydro-6-hydroxymethylpterin-pyrophosphokinase" evidence="13">
    <location>
        <begin position="96"/>
        <end position="107"/>
    </location>
</feature>
<dbReference type="EC" id="2.7.6.3" evidence="3"/>
<dbReference type="InterPro" id="IPR035907">
    <property type="entry name" value="Hppk_sf"/>
</dbReference>
<gene>
    <name evidence="14" type="primary">folK</name>
    <name evidence="14" type="ORF">MU848_07840</name>
</gene>
<dbReference type="PANTHER" id="PTHR43071">
    <property type="entry name" value="2-AMINO-4-HYDROXY-6-HYDROXYMETHYLDIHYDROPTERIDINE PYROPHOSPHOKINASE"/>
    <property type="match status" value="1"/>
</dbReference>
<dbReference type="NCBIfam" id="TIGR01498">
    <property type="entry name" value="folK"/>
    <property type="match status" value="1"/>
</dbReference>
<dbReference type="Pfam" id="PF01288">
    <property type="entry name" value="HPPK"/>
    <property type="match status" value="1"/>
</dbReference>
<dbReference type="SUPFAM" id="SSF55083">
    <property type="entry name" value="6-hydroxymethyl-7,8-dihydropterin pyrophosphokinase, HPPK"/>
    <property type="match status" value="1"/>
</dbReference>
<comment type="similarity">
    <text evidence="2">Belongs to the HPPK family.</text>
</comment>
<dbReference type="Gene3D" id="3.30.70.560">
    <property type="entry name" value="7,8-Dihydro-6-hydroxymethylpterin-pyrophosphokinase HPPK"/>
    <property type="match status" value="1"/>
</dbReference>
<proteinExistence type="inferred from homology"/>
<dbReference type="Proteomes" id="UP001203512">
    <property type="component" value="Unassembled WGS sequence"/>
</dbReference>
<dbReference type="GO" id="GO:0003848">
    <property type="term" value="F:2-amino-4-hydroxy-6-hydroxymethyldihydropteridine diphosphokinase activity"/>
    <property type="evidence" value="ECO:0007669"/>
    <property type="project" value="UniProtKB-EC"/>
</dbReference>
<protein>
    <recommendedName>
        <fullName evidence="4">2-amino-4-hydroxy-6-hydroxymethyldihydropteridine pyrophosphokinase</fullName>
        <ecNumber evidence="3">2.7.6.3</ecNumber>
    </recommendedName>
    <alternativeName>
        <fullName evidence="11">6-hydroxymethyl-7,8-dihydropterin pyrophosphokinase</fullName>
    </alternativeName>
    <alternativeName>
        <fullName evidence="12">7,8-dihydro-6-hydroxymethylpterin-pyrophosphokinase</fullName>
    </alternativeName>
</protein>
<evidence type="ECO:0000256" key="9">
    <source>
        <dbReference type="ARBA" id="ARBA00022909"/>
    </source>
</evidence>
<evidence type="ECO:0000256" key="10">
    <source>
        <dbReference type="ARBA" id="ARBA00029409"/>
    </source>
</evidence>
<comment type="function">
    <text evidence="10">Catalyzes the transfer of pyrophosphate from adenosine triphosphate (ATP) to 6-hydroxymethyl-7,8-dihydropterin, an enzymatic step in folate biosynthesis pathway.</text>
</comment>
<dbReference type="EMBL" id="JALKHS010000006">
    <property type="protein sequence ID" value="MCK0531493.1"/>
    <property type="molecule type" value="Genomic_DNA"/>
</dbReference>
<name>A0ABT0DWJ1_9SPHN</name>
<evidence type="ECO:0000256" key="7">
    <source>
        <dbReference type="ARBA" id="ARBA00022777"/>
    </source>
</evidence>
<organism evidence="14 15">
    <name type="scientific">Sphingobium agri</name>
    <dbReference type="NCBI Taxonomy" id="2933566"/>
    <lineage>
        <taxon>Bacteria</taxon>
        <taxon>Pseudomonadati</taxon>
        <taxon>Pseudomonadota</taxon>
        <taxon>Alphaproteobacteria</taxon>
        <taxon>Sphingomonadales</taxon>
        <taxon>Sphingomonadaceae</taxon>
        <taxon>Sphingobium</taxon>
    </lineage>
</organism>
<sequence length="170" mass="19201">MVKTSTLHRYALALGSNRPLSAKRTPRAIVQEAAGRLGEIGRIVATGPILTTEPIGPSLREYANSALLIESRLTPPEMLRALKAIEADLGRRRHRRWGARTIDIDIILWSGGRWSNRWLHIPHRAFRTRDFVLSPLMTIAPRWSDPLSVLSIRHLHARLRKAAPLPRPRG</sequence>
<evidence type="ECO:0000256" key="2">
    <source>
        <dbReference type="ARBA" id="ARBA00005810"/>
    </source>
</evidence>
<keyword evidence="9" id="KW-0289">Folate biosynthesis</keyword>
<evidence type="ECO:0000256" key="3">
    <source>
        <dbReference type="ARBA" id="ARBA00013253"/>
    </source>
</evidence>
<keyword evidence="6" id="KW-0547">Nucleotide-binding</keyword>
<keyword evidence="7" id="KW-0418">Kinase</keyword>
<evidence type="ECO:0000256" key="1">
    <source>
        <dbReference type="ARBA" id="ARBA00005051"/>
    </source>
</evidence>
<accession>A0ABT0DWJ1</accession>
<dbReference type="CDD" id="cd00483">
    <property type="entry name" value="HPPK"/>
    <property type="match status" value="1"/>
</dbReference>
<keyword evidence="8" id="KW-0067">ATP-binding</keyword>
<evidence type="ECO:0000256" key="5">
    <source>
        <dbReference type="ARBA" id="ARBA00022679"/>
    </source>
</evidence>
<evidence type="ECO:0000256" key="11">
    <source>
        <dbReference type="ARBA" id="ARBA00029766"/>
    </source>
</evidence>
<evidence type="ECO:0000313" key="14">
    <source>
        <dbReference type="EMBL" id="MCK0531493.1"/>
    </source>
</evidence>
<evidence type="ECO:0000256" key="6">
    <source>
        <dbReference type="ARBA" id="ARBA00022741"/>
    </source>
</evidence>
<dbReference type="RefSeq" id="WP_247231111.1">
    <property type="nucleotide sequence ID" value="NZ_JALKHS010000006.1"/>
</dbReference>
<dbReference type="PANTHER" id="PTHR43071:SF1">
    <property type="entry name" value="2-AMINO-4-HYDROXY-6-HYDROXYMETHYLDIHYDROPTERIDINE PYROPHOSPHOKINASE"/>
    <property type="match status" value="1"/>
</dbReference>
<dbReference type="PROSITE" id="PS00794">
    <property type="entry name" value="HPPK"/>
    <property type="match status" value="1"/>
</dbReference>
<comment type="pathway">
    <text evidence="1">Cofactor biosynthesis; tetrahydrofolate biosynthesis; 2-amino-4-hydroxy-6-hydroxymethyl-7,8-dihydropteridine diphosphate from 7,8-dihydroneopterin triphosphate: step 4/4.</text>
</comment>
<keyword evidence="5 14" id="KW-0808">Transferase</keyword>
<evidence type="ECO:0000256" key="12">
    <source>
        <dbReference type="ARBA" id="ARBA00033413"/>
    </source>
</evidence>
<evidence type="ECO:0000256" key="8">
    <source>
        <dbReference type="ARBA" id="ARBA00022840"/>
    </source>
</evidence>
<comment type="caution">
    <text evidence="14">The sequence shown here is derived from an EMBL/GenBank/DDBJ whole genome shotgun (WGS) entry which is preliminary data.</text>
</comment>
<keyword evidence="15" id="KW-1185">Reference proteome</keyword>
<reference evidence="14 15" key="1">
    <citation type="submission" date="2022-04" db="EMBL/GenBank/DDBJ databases">
        <authorList>
            <person name="Huq M.A."/>
        </authorList>
    </citation>
    <scope>NUCLEOTIDE SEQUENCE [LARGE SCALE GENOMIC DNA]</scope>
    <source>
        <strain evidence="14 15">MAH-33</strain>
    </source>
</reference>
<evidence type="ECO:0000313" key="15">
    <source>
        <dbReference type="Proteomes" id="UP001203512"/>
    </source>
</evidence>
<evidence type="ECO:0000256" key="4">
    <source>
        <dbReference type="ARBA" id="ARBA00016218"/>
    </source>
</evidence>